<evidence type="ECO:0000259" key="4">
    <source>
        <dbReference type="PROSITE" id="PS51480"/>
    </source>
</evidence>
<dbReference type="PROSITE" id="PS51480">
    <property type="entry name" value="DHAL"/>
    <property type="match status" value="1"/>
</dbReference>
<evidence type="ECO:0000256" key="1">
    <source>
        <dbReference type="ARBA" id="ARBA00022679"/>
    </source>
</evidence>
<accession>A0ABR0ECJ1</accession>
<keyword evidence="6" id="KW-1185">Reference proteome</keyword>
<reference evidence="5 6" key="1">
    <citation type="journal article" date="2023" name="G3 (Bethesda)">
        <title>A chromosome-level genome assembly of Zasmidium syzygii isolated from banana leaves.</title>
        <authorList>
            <person name="van Westerhoven A.C."/>
            <person name="Mehrabi R."/>
            <person name="Talebi R."/>
            <person name="Steentjes M.B.F."/>
            <person name="Corcolon B."/>
            <person name="Chong P.A."/>
            <person name="Kema G.H.J."/>
            <person name="Seidl M.F."/>
        </authorList>
    </citation>
    <scope>NUCLEOTIDE SEQUENCE [LARGE SCALE GENOMIC DNA]</scope>
    <source>
        <strain evidence="5 6">P124</strain>
    </source>
</reference>
<protein>
    <recommendedName>
        <fullName evidence="4">DhaL domain-containing protein</fullName>
    </recommendedName>
</protein>
<organism evidence="5 6">
    <name type="scientific">Zasmidium cellare</name>
    <name type="common">Wine cellar mold</name>
    <name type="synonym">Racodium cellare</name>
    <dbReference type="NCBI Taxonomy" id="395010"/>
    <lineage>
        <taxon>Eukaryota</taxon>
        <taxon>Fungi</taxon>
        <taxon>Dikarya</taxon>
        <taxon>Ascomycota</taxon>
        <taxon>Pezizomycotina</taxon>
        <taxon>Dothideomycetes</taxon>
        <taxon>Dothideomycetidae</taxon>
        <taxon>Mycosphaerellales</taxon>
        <taxon>Mycosphaerellaceae</taxon>
        <taxon>Zasmidium</taxon>
    </lineage>
</organism>
<dbReference type="Pfam" id="PF02734">
    <property type="entry name" value="Dak2"/>
    <property type="match status" value="1"/>
</dbReference>
<dbReference type="PANTHER" id="PTHR28629:SF4">
    <property type="entry name" value="TRIOKINASE_FMN CYCLASE"/>
    <property type="match status" value="1"/>
</dbReference>
<dbReference type="Proteomes" id="UP001305779">
    <property type="component" value="Unassembled WGS sequence"/>
</dbReference>
<feature type="compositionally biased region" description="Low complexity" evidence="3">
    <location>
        <begin position="299"/>
        <end position="312"/>
    </location>
</feature>
<comment type="caution">
    <text evidence="5">The sequence shown here is derived from an EMBL/GenBank/DDBJ whole genome shotgun (WGS) entry which is preliminary data.</text>
</comment>
<dbReference type="InterPro" id="IPR004007">
    <property type="entry name" value="DhaL_dom"/>
</dbReference>
<keyword evidence="2" id="KW-0418">Kinase</keyword>
<evidence type="ECO:0000256" key="2">
    <source>
        <dbReference type="ARBA" id="ARBA00022777"/>
    </source>
</evidence>
<evidence type="ECO:0000313" key="5">
    <source>
        <dbReference type="EMBL" id="KAK4499224.1"/>
    </source>
</evidence>
<evidence type="ECO:0000256" key="3">
    <source>
        <dbReference type="SAM" id="MobiDB-lite"/>
    </source>
</evidence>
<gene>
    <name evidence="5" type="ORF">PRZ48_009737</name>
</gene>
<dbReference type="PANTHER" id="PTHR28629">
    <property type="entry name" value="TRIOKINASE/FMN CYCLASE"/>
    <property type="match status" value="1"/>
</dbReference>
<dbReference type="InterPro" id="IPR050861">
    <property type="entry name" value="Dihydroxyacetone_Kinase"/>
</dbReference>
<dbReference type="Gene3D" id="1.25.40.340">
    <property type="match status" value="1"/>
</dbReference>
<evidence type="ECO:0000313" key="6">
    <source>
        <dbReference type="Proteomes" id="UP001305779"/>
    </source>
</evidence>
<proteinExistence type="predicted"/>
<feature type="region of interest" description="Disordered" evidence="3">
    <location>
        <begin position="289"/>
        <end position="320"/>
    </location>
</feature>
<dbReference type="InterPro" id="IPR036117">
    <property type="entry name" value="DhaL_dom_sf"/>
</dbReference>
<name>A0ABR0ECJ1_ZASCE</name>
<feature type="domain" description="DhaL" evidence="4">
    <location>
        <begin position="325"/>
        <end position="514"/>
    </location>
</feature>
<dbReference type="EMBL" id="JAXOVC010000007">
    <property type="protein sequence ID" value="KAK4499224.1"/>
    <property type="molecule type" value="Genomic_DNA"/>
</dbReference>
<keyword evidence="1" id="KW-0808">Transferase</keyword>
<dbReference type="SMART" id="SM01120">
    <property type="entry name" value="Dak2"/>
    <property type="match status" value="1"/>
</dbReference>
<sequence length="515" mass="54299">MAVVVEQTLPFPPQSLDLTSPTRWNTLFPLLRPTVKPIQTPKGQTLLVDTSKSTSKTLHIIAIGSAGNFSSKLLDDRAVTAIVSEPSGGAGILTARDIPHALQSAGVDVGAGIVVVRCGKERRLEVHEPGLIEVTANGELETDHLLHLLGNATPGTKANPHQTAELVKAFVKGASSTHSSFHTEKADGNPAVLHAEGPSAFKGCREAVERDLRVAMKAHAGQEGDVVYSVHFGDVNGLSRLENYIIAGEIAKFLDAQNTPSTLSHSTILNHSALARGFSISIAPIHSSYLSPSPKPKPHTTTPSTTSTQPKSLAPTTSKIPFSDAPIRARIEAGCNAVIRAEPTITEYDTIVGDGDCGYTLRDGAKKVLDFIKDKDLTHLPQVVADLVSELEVNMGGTSGALYCIYLTALSASLASAPSIPSALKSALEQLCKYTRARVGDRTMMDALIPYIETLEGSGGDAGQAMEKAKEGVEGTKKMEAKLGRSTYLDESATRGVPDPGAYGLLVLFGGMSGV</sequence>
<dbReference type="SUPFAM" id="SSF101473">
    <property type="entry name" value="DhaL-like"/>
    <property type="match status" value="1"/>
</dbReference>